<protein>
    <recommendedName>
        <fullName evidence="3">Haloacid dehalogenase</fullName>
    </recommendedName>
</protein>
<evidence type="ECO:0000313" key="1">
    <source>
        <dbReference type="EMBL" id="PIT87016.1"/>
    </source>
</evidence>
<proteinExistence type="predicted"/>
<evidence type="ECO:0000313" key="2">
    <source>
        <dbReference type="Proteomes" id="UP000231183"/>
    </source>
</evidence>
<dbReference type="SUPFAM" id="SSF56784">
    <property type="entry name" value="HAD-like"/>
    <property type="match status" value="1"/>
</dbReference>
<dbReference type="PANTHER" id="PTHR43611:SF3">
    <property type="entry name" value="FLAVIN MONONUCLEOTIDE HYDROLASE 1, CHLOROPLATIC"/>
    <property type="match status" value="1"/>
</dbReference>
<comment type="caution">
    <text evidence="1">The sequence shown here is derived from an EMBL/GenBank/DDBJ whole genome shotgun (WGS) entry which is preliminary data.</text>
</comment>
<dbReference type="Gene3D" id="3.40.50.1000">
    <property type="entry name" value="HAD superfamily/HAD-like"/>
    <property type="match status" value="1"/>
</dbReference>
<dbReference type="InterPro" id="IPR036412">
    <property type="entry name" value="HAD-like_sf"/>
</dbReference>
<dbReference type="InterPro" id="IPR023214">
    <property type="entry name" value="HAD_sf"/>
</dbReference>
<sequence>MIKAIITDFSHVLLFARDKTYQGSINDLYAEKVTEHNFDFWSVFALNETLFDLYKAVGADIPVYIFTGRTVQNDPAILSKLQEAFADIFSAEDMNLSKKETSTYKMLCETIDLPPGSVLYIDDKQAHVDIAKEAGLQAFQHISNGVTIQKLDKLGIRN</sequence>
<organism evidence="1 2">
    <name type="scientific">Candidatus Magasanikbacteria bacterium CG10_big_fil_rev_8_21_14_0_10_40_10</name>
    <dbReference type="NCBI Taxonomy" id="1974648"/>
    <lineage>
        <taxon>Bacteria</taxon>
        <taxon>Candidatus Magasanikiibacteriota</taxon>
    </lineage>
</organism>
<evidence type="ECO:0008006" key="3">
    <source>
        <dbReference type="Google" id="ProtNLM"/>
    </source>
</evidence>
<gene>
    <name evidence="1" type="ORF">COU31_05265</name>
</gene>
<dbReference type="AlphaFoldDB" id="A0A2M6W2I4"/>
<dbReference type="PANTHER" id="PTHR43611">
    <property type="entry name" value="ALPHA-D-GLUCOSE 1-PHOSPHATE PHOSPHATASE"/>
    <property type="match status" value="1"/>
</dbReference>
<dbReference type="Proteomes" id="UP000231183">
    <property type="component" value="Unassembled WGS sequence"/>
</dbReference>
<accession>A0A2M6W2I4</accession>
<reference evidence="2" key="1">
    <citation type="submission" date="2017-09" db="EMBL/GenBank/DDBJ databases">
        <title>Depth-based differentiation of microbial function through sediment-hosted aquifers and enrichment of novel symbionts in the deep terrestrial subsurface.</title>
        <authorList>
            <person name="Probst A.J."/>
            <person name="Ladd B."/>
            <person name="Jarett J.K."/>
            <person name="Geller-Mcgrath D.E."/>
            <person name="Sieber C.M.K."/>
            <person name="Emerson J.B."/>
            <person name="Anantharaman K."/>
            <person name="Thomas B.C."/>
            <person name="Malmstrom R."/>
            <person name="Stieglmeier M."/>
            <person name="Klingl A."/>
            <person name="Woyke T."/>
            <person name="Ryan C.M."/>
            <person name="Banfield J.F."/>
        </authorList>
    </citation>
    <scope>NUCLEOTIDE SEQUENCE [LARGE SCALE GENOMIC DNA]</scope>
</reference>
<name>A0A2M6W2I4_9BACT</name>
<dbReference type="EMBL" id="PFBX01000057">
    <property type="protein sequence ID" value="PIT87016.1"/>
    <property type="molecule type" value="Genomic_DNA"/>
</dbReference>